<feature type="non-terminal residue" evidence="1">
    <location>
        <position position="395"/>
    </location>
</feature>
<reference evidence="1" key="1">
    <citation type="submission" date="2021-06" db="EMBL/GenBank/DDBJ databases">
        <authorList>
            <person name="Kallberg Y."/>
            <person name="Tangrot J."/>
            <person name="Rosling A."/>
        </authorList>
    </citation>
    <scope>NUCLEOTIDE SEQUENCE</scope>
    <source>
        <strain evidence="1">CL356</strain>
    </source>
</reference>
<keyword evidence="2" id="KW-1185">Reference proteome</keyword>
<gene>
    <name evidence="1" type="ORF">ACOLOM_LOCUS11865</name>
</gene>
<organism evidence="1 2">
    <name type="scientific">Acaulospora colombiana</name>
    <dbReference type="NCBI Taxonomy" id="27376"/>
    <lineage>
        <taxon>Eukaryota</taxon>
        <taxon>Fungi</taxon>
        <taxon>Fungi incertae sedis</taxon>
        <taxon>Mucoromycota</taxon>
        <taxon>Glomeromycotina</taxon>
        <taxon>Glomeromycetes</taxon>
        <taxon>Diversisporales</taxon>
        <taxon>Acaulosporaceae</taxon>
        <taxon>Acaulospora</taxon>
    </lineage>
</organism>
<comment type="caution">
    <text evidence="1">The sequence shown here is derived from an EMBL/GenBank/DDBJ whole genome shotgun (WGS) entry which is preliminary data.</text>
</comment>
<accession>A0ACA9Q2N5</accession>
<sequence length="395" mass="42592">SIERKLNAEANQAALYEARSKPGRSKAKSNTKDRTAWGRASPIGIVSPQPTHSNHQATVSELTRVTNQSGHDNRPGPSRRLPAIPGRSGPSGRSPDLRTPDQARSQDHHQHFQSYSRPSSLDPHSQARRPYETPDEFGYRGPAETSARPGPQAQTVPNRAMWSTMLDPKGEAPATTSAPRDTFVTLDANETMTKAFAPQGLLQAGMLDKQNRSAKQQEATARETGVSLVTVPGPPPPPQMGLVGAITAHQRDREREGGMGATLTQRERDKREAEDRQRKFDELQRAQLDRMSGNMDMQGYNPMMMNPMMGWGMPMMYGMGPMGMGGMGGMGWGGGIFSQAGSQAGSDHGDDSPNPRGGASSPVPGWGMPMGSPMMSPMMMPGMVPGMGMMPGMMP</sequence>
<dbReference type="EMBL" id="CAJVPT010044821">
    <property type="protein sequence ID" value="CAG8735067.1"/>
    <property type="molecule type" value="Genomic_DNA"/>
</dbReference>
<name>A0ACA9Q2N5_9GLOM</name>
<proteinExistence type="predicted"/>
<feature type="non-terminal residue" evidence="1">
    <location>
        <position position="1"/>
    </location>
</feature>
<evidence type="ECO:0000313" key="2">
    <source>
        <dbReference type="Proteomes" id="UP000789525"/>
    </source>
</evidence>
<dbReference type="Proteomes" id="UP000789525">
    <property type="component" value="Unassembled WGS sequence"/>
</dbReference>
<evidence type="ECO:0000313" key="1">
    <source>
        <dbReference type="EMBL" id="CAG8735067.1"/>
    </source>
</evidence>
<protein>
    <submittedName>
        <fullName evidence="1">1891_t:CDS:1</fullName>
    </submittedName>
</protein>